<organism evidence="1 2">
    <name type="scientific">Rugosimonospora acidiphila</name>
    <dbReference type="NCBI Taxonomy" id="556531"/>
    <lineage>
        <taxon>Bacteria</taxon>
        <taxon>Bacillati</taxon>
        <taxon>Actinomycetota</taxon>
        <taxon>Actinomycetes</taxon>
        <taxon>Micromonosporales</taxon>
        <taxon>Micromonosporaceae</taxon>
        <taxon>Rugosimonospora</taxon>
    </lineage>
</organism>
<evidence type="ECO:0000313" key="1">
    <source>
        <dbReference type="EMBL" id="GAA5191542.1"/>
    </source>
</evidence>
<dbReference type="Proteomes" id="UP001501570">
    <property type="component" value="Unassembled WGS sequence"/>
</dbReference>
<keyword evidence="2" id="KW-1185">Reference proteome</keyword>
<dbReference type="InterPro" id="IPR011042">
    <property type="entry name" value="6-blade_b-propeller_TolB-like"/>
</dbReference>
<proteinExistence type="predicted"/>
<dbReference type="Gene3D" id="2.120.10.30">
    <property type="entry name" value="TolB, C-terminal domain"/>
    <property type="match status" value="1"/>
</dbReference>
<sequence length="60" mass="6299">MDAEGNVYTGVRDGRLLCLSPDGQARVVADTGGRPLGIEIDPAGDLVVCDAYRGLLRVDP</sequence>
<dbReference type="EMBL" id="BAABJQ010000016">
    <property type="protein sequence ID" value="GAA5191542.1"/>
    <property type="molecule type" value="Genomic_DNA"/>
</dbReference>
<evidence type="ECO:0008006" key="3">
    <source>
        <dbReference type="Google" id="ProtNLM"/>
    </source>
</evidence>
<protein>
    <recommendedName>
        <fullName evidence="3">SMP-30/Gluconolactonase/LRE-like region domain-containing protein</fullName>
    </recommendedName>
</protein>
<reference evidence="2" key="1">
    <citation type="journal article" date="2019" name="Int. J. Syst. Evol. Microbiol.">
        <title>The Global Catalogue of Microorganisms (GCM) 10K type strain sequencing project: providing services to taxonomists for standard genome sequencing and annotation.</title>
        <authorList>
            <consortium name="The Broad Institute Genomics Platform"/>
            <consortium name="The Broad Institute Genome Sequencing Center for Infectious Disease"/>
            <person name="Wu L."/>
            <person name="Ma J."/>
        </authorList>
    </citation>
    <scope>NUCLEOTIDE SEQUENCE [LARGE SCALE GENOMIC DNA]</scope>
    <source>
        <strain evidence="2">JCM 18304</strain>
    </source>
</reference>
<accession>A0ABP9S6W9</accession>
<comment type="caution">
    <text evidence="1">The sequence shown here is derived from an EMBL/GenBank/DDBJ whole genome shotgun (WGS) entry which is preliminary data.</text>
</comment>
<name>A0ABP9S6W9_9ACTN</name>
<evidence type="ECO:0000313" key="2">
    <source>
        <dbReference type="Proteomes" id="UP001501570"/>
    </source>
</evidence>
<dbReference type="SUPFAM" id="SSF63829">
    <property type="entry name" value="Calcium-dependent phosphotriesterase"/>
    <property type="match status" value="1"/>
</dbReference>
<dbReference type="Pfam" id="PF20067">
    <property type="entry name" value="SSL_N"/>
    <property type="match status" value="1"/>
</dbReference>
<gene>
    <name evidence="1" type="ORF">GCM10023322_49110</name>
</gene>